<evidence type="ECO:0000256" key="1">
    <source>
        <dbReference type="SAM" id="MobiDB-lite"/>
    </source>
</evidence>
<evidence type="ECO:0000313" key="2">
    <source>
        <dbReference type="EMBL" id="SCU73460.1"/>
    </source>
</evidence>
<feature type="region of interest" description="Disordered" evidence="1">
    <location>
        <begin position="47"/>
        <end position="66"/>
    </location>
</feature>
<proteinExistence type="predicted"/>
<protein>
    <submittedName>
        <fullName evidence="2">Uncharacterized protein</fullName>
    </submittedName>
</protein>
<reference evidence="2" key="1">
    <citation type="submission" date="2016-09" db="EMBL/GenBank/DDBJ databases">
        <authorList>
            <person name="Capua I."/>
            <person name="De Benedictis P."/>
            <person name="Joannis T."/>
            <person name="Lombin L.H."/>
            <person name="Cattoli G."/>
        </authorList>
    </citation>
    <scope>NUCLEOTIDE SEQUENCE</scope>
    <source>
        <strain evidence="2">B9</strain>
    </source>
</reference>
<organism evidence="2">
    <name type="scientific">Cupriavidus necator</name>
    <name type="common">Alcaligenes eutrophus</name>
    <name type="synonym">Ralstonia eutropha</name>
    <dbReference type="NCBI Taxonomy" id="106590"/>
    <lineage>
        <taxon>Bacteria</taxon>
        <taxon>Pseudomonadati</taxon>
        <taxon>Pseudomonadota</taxon>
        <taxon>Betaproteobacteria</taxon>
        <taxon>Burkholderiales</taxon>
        <taxon>Burkholderiaceae</taxon>
        <taxon>Cupriavidus</taxon>
    </lineage>
</organism>
<accession>A0A1K0J6C0</accession>
<dbReference type="AlphaFoldDB" id="A0A1K0J6C0"/>
<dbReference type="EMBL" id="FMSH01000019">
    <property type="protein sequence ID" value="SCU73460.1"/>
    <property type="molecule type" value="Genomic_DNA"/>
</dbReference>
<sequence>MWRGFMDRVLAETKVTEKFMEHDIRAKVSSDAESVEHARALLLHATTQPPSGRIGVRPSGSSRCAE</sequence>
<name>A0A1K0J6C0_CUPNE</name>
<gene>
    <name evidence="2" type="ORF">CNECB9_1150004</name>
</gene>